<evidence type="ECO:0000313" key="2">
    <source>
        <dbReference type="EMBL" id="KNZ64384.1"/>
    </source>
</evidence>
<evidence type="ECO:0000313" key="3">
    <source>
        <dbReference type="Proteomes" id="UP000037035"/>
    </source>
</evidence>
<dbReference type="Proteomes" id="UP000037035">
    <property type="component" value="Unassembled WGS sequence"/>
</dbReference>
<organism evidence="2 3">
    <name type="scientific">Puccinia sorghi</name>
    <dbReference type="NCBI Taxonomy" id="27349"/>
    <lineage>
        <taxon>Eukaryota</taxon>
        <taxon>Fungi</taxon>
        <taxon>Dikarya</taxon>
        <taxon>Basidiomycota</taxon>
        <taxon>Pucciniomycotina</taxon>
        <taxon>Pucciniomycetes</taxon>
        <taxon>Pucciniales</taxon>
        <taxon>Pucciniaceae</taxon>
        <taxon>Puccinia</taxon>
    </lineage>
</organism>
<protein>
    <submittedName>
        <fullName evidence="2">DEHA2G11539p protein</fullName>
    </submittedName>
</protein>
<keyword evidence="3" id="KW-1185">Reference proteome</keyword>
<dbReference type="EMBL" id="LAVV01000410">
    <property type="protein sequence ID" value="KNZ64384.1"/>
    <property type="molecule type" value="Genomic_DNA"/>
</dbReference>
<gene>
    <name evidence="2" type="ORF">VP01_1036g3</name>
</gene>
<reference evidence="2 3" key="1">
    <citation type="submission" date="2015-08" db="EMBL/GenBank/DDBJ databases">
        <title>Next Generation Sequencing and Analysis of the Genome of Puccinia sorghi L Schw, the Causal Agent of Maize Common Rust.</title>
        <authorList>
            <person name="Rochi L."/>
            <person name="Burguener G."/>
            <person name="Darino M."/>
            <person name="Turjanski A."/>
            <person name="Kreff E."/>
            <person name="Dieguez M.J."/>
            <person name="Sacco F."/>
        </authorList>
    </citation>
    <scope>NUCLEOTIDE SEQUENCE [LARGE SCALE GENOMIC DNA]</scope>
    <source>
        <strain evidence="2 3">RO10H11247</strain>
    </source>
</reference>
<evidence type="ECO:0000259" key="1">
    <source>
        <dbReference type="Pfam" id="PF25597"/>
    </source>
</evidence>
<name>A0A0L6VUQ7_9BASI</name>
<feature type="domain" description="Retroviral polymerase SH3-like" evidence="1">
    <location>
        <begin position="23"/>
        <end position="81"/>
    </location>
</feature>
<dbReference type="OrthoDB" id="2802215at2759"/>
<dbReference type="VEuPathDB" id="FungiDB:VP01_1036g3"/>
<comment type="caution">
    <text evidence="2">The sequence shown here is derived from an EMBL/GenBank/DDBJ whole genome shotgun (WGS) entry which is preliminary data.</text>
</comment>
<dbReference type="AlphaFoldDB" id="A0A0L6VUQ7"/>
<sequence>MSIPYHTWTGRSVNWEVLCPFGCLTYSLIPKENSNFKLTPTAERGIMLGYENDFSSYHIFKLDKKKVVCVQDVKFEKFSFPGWRMEDTTEDQDASNIFDIPKNSSMYPETISFTKSQNLKAPNNQVKTTVIKEIPKAPRDINSYQLS</sequence>
<proteinExistence type="predicted"/>
<dbReference type="InterPro" id="IPR057670">
    <property type="entry name" value="SH3_retrovirus"/>
</dbReference>
<dbReference type="Pfam" id="PF25597">
    <property type="entry name" value="SH3_retrovirus"/>
    <property type="match status" value="1"/>
</dbReference>
<accession>A0A0L6VUQ7</accession>